<keyword evidence="2" id="KW-0813">Transport</keyword>
<keyword evidence="4" id="KW-0997">Cell inner membrane</keyword>
<comment type="subcellular location">
    <subcellularLocation>
        <location evidence="1">Cell inner membrane</location>
        <topology evidence="1">Multi-pass membrane protein</topology>
    </subcellularLocation>
</comment>
<feature type="transmembrane region" description="Helical" evidence="8">
    <location>
        <begin position="141"/>
        <end position="158"/>
    </location>
</feature>
<evidence type="ECO:0000313" key="9">
    <source>
        <dbReference type="EMBL" id="PSV85496.1"/>
    </source>
</evidence>
<keyword evidence="7 8" id="KW-0472">Membrane</keyword>
<dbReference type="Pfam" id="PF03222">
    <property type="entry name" value="Trp_Tyr_perm"/>
    <property type="match status" value="1"/>
</dbReference>
<gene>
    <name evidence="9" type="ORF">CTM94_05320</name>
</gene>
<evidence type="ECO:0000256" key="3">
    <source>
        <dbReference type="ARBA" id="ARBA00022475"/>
    </source>
</evidence>
<feature type="transmembrane region" description="Helical" evidence="8">
    <location>
        <begin position="26"/>
        <end position="44"/>
    </location>
</feature>
<feature type="transmembrane region" description="Helical" evidence="8">
    <location>
        <begin position="250"/>
        <end position="274"/>
    </location>
</feature>
<evidence type="ECO:0000313" key="10">
    <source>
        <dbReference type="Proteomes" id="UP000241566"/>
    </source>
</evidence>
<sequence length="418" mass="45865">MSTSNNIEISTHTEEKLTLNKHDKTWIISLFGTAVGAGILFLPINIGVGGFWPLIIMALLAGPMTFLAHRGLARMIMSSDNPKAEFTDVVEEHFGHRFGFLISLLYFLSIYPILMIYGVGLTNTIESFIVNQMGMAAPPRVLLSGALVAVLIGVMTAGEKTVLRAFEVIVYPLVFILFGISLYMIPNWQMPDFSNIPAAKEFTQTLWLAVPTTIFAFSHTAAISSFSVAQKRHYGKQAGKRVDFILKHTSMMLITFVLFFVFSCTLSLTPAQLVDAKAQNISILSYLANITGSGMIASFGPFIACIAITSSFFGHFLGGRESLNGIIAKHTSLKPRLVNKLTIAILFFSVWYAAVKNPSILGIMETFSGPVIALILFILPMYAINKIDAMKQYRGKASNVFVTVIGFIAISAIVYTLR</sequence>
<keyword evidence="6 8" id="KW-1133">Transmembrane helix</keyword>
<feature type="transmembrane region" description="Helical" evidence="8">
    <location>
        <begin position="337"/>
        <end position="355"/>
    </location>
</feature>
<evidence type="ECO:0000256" key="5">
    <source>
        <dbReference type="ARBA" id="ARBA00022692"/>
    </source>
</evidence>
<proteinExistence type="predicted"/>
<keyword evidence="5 8" id="KW-0812">Transmembrane</keyword>
<feature type="transmembrane region" description="Helical" evidence="8">
    <location>
        <begin position="50"/>
        <end position="68"/>
    </location>
</feature>
<evidence type="ECO:0000256" key="7">
    <source>
        <dbReference type="ARBA" id="ARBA00023136"/>
    </source>
</evidence>
<feature type="transmembrane region" description="Helical" evidence="8">
    <location>
        <begin position="397"/>
        <end position="417"/>
    </location>
</feature>
<reference evidence="9 10" key="1">
    <citation type="submission" date="2018-01" db="EMBL/GenBank/DDBJ databases">
        <title>Whole genome sequencing of Histamine producing bacteria.</title>
        <authorList>
            <person name="Butler K."/>
        </authorList>
    </citation>
    <scope>NUCLEOTIDE SEQUENCE [LARGE SCALE GENOMIC DNA]</scope>
    <source>
        <strain evidence="9 10">ATCC 25521</strain>
    </source>
</reference>
<evidence type="ECO:0000256" key="1">
    <source>
        <dbReference type="ARBA" id="ARBA00004429"/>
    </source>
</evidence>
<dbReference type="PANTHER" id="PTHR35334">
    <property type="entry name" value="SERINE TRANSPORTER"/>
    <property type="match status" value="1"/>
</dbReference>
<accession>A0ABX5GIM8</accession>
<evidence type="ECO:0000256" key="8">
    <source>
        <dbReference type="SAM" id="Phobius"/>
    </source>
</evidence>
<dbReference type="Proteomes" id="UP000241566">
    <property type="component" value="Unassembled WGS sequence"/>
</dbReference>
<dbReference type="RefSeq" id="WP_045062664.1">
    <property type="nucleotide sequence ID" value="NZ_JAUZMO010000001.1"/>
</dbReference>
<dbReference type="EMBL" id="PYOI01000005">
    <property type="protein sequence ID" value="PSV85496.1"/>
    <property type="molecule type" value="Genomic_DNA"/>
</dbReference>
<evidence type="ECO:0000256" key="6">
    <source>
        <dbReference type="ARBA" id="ARBA00022989"/>
    </source>
</evidence>
<comment type="caution">
    <text evidence="9">The sequence shown here is derived from an EMBL/GenBank/DDBJ whole genome shotgun (WGS) entry which is preliminary data.</text>
</comment>
<feature type="transmembrane region" description="Helical" evidence="8">
    <location>
        <begin position="165"/>
        <end position="185"/>
    </location>
</feature>
<evidence type="ECO:0000256" key="4">
    <source>
        <dbReference type="ARBA" id="ARBA00022519"/>
    </source>
</evidence>
<feature type="transmembrane region" description="Helical" evidence="8">
    <location>
        <begin position="205"/>
        <end position="229"/>
    </location>
</feature>
<keyword evidence="10" id="KW-1185">Reference proteome</keyword>
<feature type="transmembrane region" description="Helical" evidence="8">
    <location>
        <begin position="294"/>
        <end position="317"/>
    </location>
</feature>
<keyword evidence="3" id="KW-1003">Cell membrane</keyword>
<dbReference type="PANTHER" id="PTHR35334:SF2">
    <property type="entry name" value="SERINE TRANSPORTER SDAC"/>
    <property type="match status" value="1"/>
</dbReference>
<feature type="transmembrane region" description="Helical" evidence="8">
    <location>
        <begin position="98"/>
        <end position="121"/>
    </location>
</feature>
<evidence type="ECO:0000256" key="2">
    <source>
        <dbReference type="ARBA" id="ARBA00022448"/>
    </source>
</evidence>
<protein>
    <submittedName>
        <fullName evidence="9">HAAAP family serine/threonine permease</fullName>
    </submittedName>
</protein>
<dbReference type="InterPro" id="IPR018227">
    <property type="entry name" value="Amino_acid_transport_2"/>
</dbReference>
<organism evidence="9 10">
    <name type="scientific">Photobacterium leiognathi</name>
    <dbReference type="NCBI Taxonomy" id="553611"/>
    <lineage>
        <taxon>Bacteria</taxon>
        <taxon>Pseudomonadati</taxon>
        <taxon>Pseudomonadota</taxon>
        <taxon>Gammaproteobacteria</taxon>
        <taxon>Vibrionales</taxon>
        <taxon>Vibrionaceae</taxon>
        <taxon>Photobacterium</taxon>
    </lineage>
</organism>
<name>A0ABX5GIM8_PHOLE</name>
<feature type="transmembrane region" description="Helical" evidence="8">
    <location>
        <begin position="367"/>
        <end position="385"/>
    </location>
</feature>